<keyword evidence="2" id="KW-1185">Reference proteome</keyword>
<name>A0A1G6H7Q7_9BACI</name>
<evidence type="ECO:0000313" key="2">
    <source>
        <dbReference type="Proteomes" id="UP000242949"/>
    </source>
</evidence>
<dbReference type="AlphaFoldDB" id="A0A1G6H7Q7"/>
<accession>A0A1G6H7Q7</accession>
<protein>
    <submittedName>
        <fullName evidence="1">Uncharacterized protein</fullName>
    </submittedName>
</protein>
<reference evidence="2" key="1">
    <citation type="submission" date="2016-09" db="EMBL/GenBank/DDBJ databases">
        <authorList>
            <person name="Varghese N."/>
            <person name="Submissions S."/>
        </authorList>
    </citation>
    <scope>NUCLEOTIDE SEQUENCE [LARGE SCALE GENOMIC DNA]</scope>
    <source>
        <strain evidence="2">S5</strain>
    </source>
</reference>
<organism evidence="1 2">
    <name type="scientific">Pelagirhabdus alkalitolerans</name>
    <dbReference type="NCBI Taxonomy" id="1612202"/>
    <lineage>
        <taxon>Bacteria</taxon>
        <taxon>Bacillati</taxon>
        <taxon>Bacillota</taxon>
        <taxon>Bacilli</taxon>
        <taxon>Bacillales</taxon>
        <taxon>Bacillaceae</taxon>
        <taxon>Pelagirhabdus</taxon>
    </lineage>
</organism>
<dbReference type="EMBL" id="FMYI01000002">
    <property type="protein sequence ID" value="SDB90319.1"/>
    <property type="molecule type" value="Genomic_DNA"/>
</dbReference>
<dbReference type="RefSeq" id="WP_218119751.1">
    <property type="nucleotide sequence ID" value="NZ_FMYI01000002.1"/>
</dbReference>
<proteinExistence type="predicted"/>
<evidence type="ECO:0000313" key="1">
    <source>
        <dbReference type="EMBL" id="SDB90319.1"/>
    </source>
</evidence>
<gene>
    <name evidence="1" type="ORF">SAMN05421734_102345</name>
</gene>
<dbReference type="Proteomes" id="UP000242949">
    <property type="component" value="Unassembled WGS sequence"/>
</dbReference>
<sequence length="102" mass="11899">MITVITVLTLTIIILATLLILETTKTNTSGDLIEQLIIDESEVKYNQEVSRSELSELSTFLRDHDFYFTNVLEIYDDNNEDIIYQIEYRYNSNDEIVISNIE</sequence>